<reference evidence="1 2" key="1">
    <citation type="submission" date="2024-02" db="EMBL/GenBank/DDBJ databases">
        <title>Full genome sequence of Nocardioides kribbensis.</title>
        <authorList>
            <person name="Poletto B.L."/>
            <person name="Silva G."/>
            <person name="Galante D."/>
            <person name="Campos K.R."/>
            <person name="Santos M.B.N."/>
            <person name="Sacchi C.T."/>
        </authorList>
    </citation>
    <scope>NUCLEOTIDE SEQUENCE [LARGE SCALE GENOMIC DNA]</scope>
    <source>
        <strain evidence="1 2">O4R</strain>
    </source>
</reference>
<evidence type="ECO:0000313" key="1">
    <source>
        <dbReference type="EMBL" id="MEQ7849399.1"/>
    </source>
</evidence>
<protein>
    <submittedName>
        <fullName evidence="1">Uncharacterized protein</fullName>
    </submittedName>
</protein>
<proteinExistence type="predicted"/>
<dbReference type="Proteomes" id="UP001482520">
    <property type="component" value="Unassembled WGS sequence"/>
</dbReference>
<dbReference type="EMBL" id="JBEGDP010000038">
    <property type="protein sequence ID" value="MEQ7849399.1"/>
    <property type="molecule type" value="Genomic_DNA"/>
</dbReference>
<name>A0ABV1P3R9_9ACTN</name>
<keyword evidence="2" id="KW-1185">Reference proteome</keyword>
<evidence type="ECO:0000313" key="2">
    <source>
        <dbReference type="Proteomes" id="UP001482520"/>
    </source>
</evidence>
<accession>A0ABV1P3R9</accession>
<gene>
    <name evidence="1" type="ORF">V6R90_19140</name>
</gene>
<comment type="caution">
    <text evidence="1">The sequence shown here is derived from an EMBL/GenBank/DDBJ whole genome shotgun (WGS) entry which is preliminary data.</text>
</comment>
<sequence length="152" mass="15852">MTLVAHDDSLRTDGLWRAMAVEVLGSTQVTCAVSLLDQPVQLDGALAAFTRGTGHLLDGVLDPDVEEERPLAVLADLDQLRLQGVVLVVGDLVATDRVVNRLEHLAGKKADAFRRRVGADLLVAGEALGGVGAGCGGGCGLVDARWWFPSGG</sequence>
<organism evidence="1 2">
    <name type="scientific">Nocardioides kribbensis</name>
    <dbReference type="NCBI Taxonomy" id="305517"/>
    <lineage>
        <taxon>Bacteria</taxon>
        <taxon>Bacillati</taxon>
        <taxon>Actinomycetota</taxon>
        <taxon>Actinomycetes</taxon>
        <taxon>Propionibacteriales</taxon>
        <taxon>Nocardioidaceae</taxon>
        <taxon>Nocardioides</taxon>
    </lineage>
</organism>